<dbReference type="NCBIfam" id="NF003461">
    <property type="entry name" value="PRK05082.1"/>
    <property type="match status" value="1"/>
</dbReference>
<gene>
    <name evidence="2" type="ORF">C9J12_20665</name>
</gene>
<dbReference type="EMBL" id="PYMJ01000026">
    <property type="protein sequence ID" value="PSU45855.1"/>
    <property type="molecule type" value="Genomic_DNA"/>
</dbReference>
<evidence type="ECO:0000313" key="2">
    <source>
        <dbReference type="EMBL" id="PSU45855.1"/>
    </source>
</evidence>
<dbReference type="CDD" id="cd24069">
    <property type="entry name" value="ASKHA_NBD_ROK_EcNanK-like"/>
    <property type="match status" value="1"/>
</dbReference>
<dbReference type="AlphaFoldDB" id="A0A2T3JAH5"/>
<organism evidence="2 3">
    <name type="scientific">Photobacterium frigidiphilum</name>
    <dbReference type="NCBI Taxonomy" id="264736"/>
    <lineage>
        <taxon>Bacteria</taxon>
        <taxon>Pseudomonadati</taxon>
        <taxon>Pseudomonadota</taxon>
        <taxon>Gammaproteobacteria</taxon>
        <taxon>Vibrionales</taxon>
        <taxon>Vibrionaceae</taxon>
        <taxon>Photobacterium</taxon>
    </lineage>
</organism>
<keyword evidence="1" id="KW-0119">Carbohydrate metabolism</keyword>
<keyword evidence="2" id="KW-0418">Kinase</keyword>
<dbReference type="PANTHER" id="PTHR18964:SF169">
    <property type="entry name" value="N-ACETYLMANNOSAMINE KINASE"/>
    <property type="match status" value="1"/>
</dbReference>
<dbReference type="OrthoDB" id="8772678at2"/>
<evidence type="ECO:0000256" key="1">
    <source>
        <dbReference type="ARBA" id="ARBA00023277"/>
    </source>
</evidence>
<sequence>MKTCLAVDIGGTKIAAALVKDNAIVTRVQISTPTSKEASALTVALTDLLTPLALEADHVAVASTGIINHGVLTALNPDNLGGLNHFPLHQVISEITQLPVVVINDAQAAAWFEYKALNQAVSDMAFITVSTGVGAGFVQKEILNTGARGIAGHAGHMLADPNGPVCGCGRKGCVESIASGTAIGVAGQPFFGTDCDGETVYQHLLAGDKNAIAIVDRSASTIANLIADLTISLDLDVVVLGGSVGLASGYLARVKTYLKRLPNVYVPDVIAASSGADAGLLGVALWAEQNIK</sequence>
<accession>A0A2T3JAH5</accession>
<reference evidence="2 3" key="1">
    <citation type="submission" date="2018-01" db="EMBL/GenBank/DDBJ databases">
        <title>Whole genome sequencing of Histamine producing bacteria.</title>
        <authorList>
            <person name="Butler K."/>
        </authorList>
    </citation>
    <scope>NUCLEOTIDE SEQUENCE [LARGE SCALE GENOMIC DNA]</scope>
    <source>
        <strain evidence="2 3">JCM 12947</strain>
    </source>
</reference>
<comment type="caution">
    <text evidence="2">The sequence shown here is derived from an EMBL/GenBank/DDBJ whole genome shotgun (WGS) entry which is preliminary data.</text>
</comment>
<dbReference type="Pfam" id="PF00480">
    <property type="entry name" value="ROK"/>
    <property type="match status" value="1"/>
</dbReference>
<name>A0A2T3JAH5_9GAMM</name>
<dbReference type="InterPro" id="IPR000600">
    <property type="entry name" value="ROK"/>
</dbReference>
<dbReference type="Gene3D" id="3.30.420.40">
    <property type="match status" value="2"/>
</dbReference>
<dbReference type="Proteomes" id="UP000240987">
    <property type="component" value="Unassembled WGS sequence"/>
</dbReference>
<dbReference type="RefSeq" id="WP_107244420.1">
    <property type="nucleotide sequence ID" value="NZ_PYMJ01000026.1"/>
</dbReference>
<proteinExistence type="predicted"/>
<dbReference type="GO" id="GO:0019262">
    <property type="term" value="P:N-acetylneuraminate catabolic process"/>
    <property type="evidence" value="ECO:0007669"/>
    <property type="project" value="TreeGrafter"/>
</dbReference>
<dbReference type="SUPFAM" id="SSF53067">
    <property type="entry name" value="Actin-like ATPase domain"/>
    <property type="match status" value="1"/>
</dbReference>
<protein>
    <submittedName>
        <fullName evidence="2">N-acetylmannosamine kinase</fullName>
        <ecNumber evidence="2">2.7.1.60</ecNumber>
    </submittedName>
</protein>
<dbReference type="PANTHER" id="PTHR18964">
    <property type="entry name" value="ROK (REPRESSOR, ORF, KINASE) FAMILY"/>
    <property type="match status" value="1"/>
</dbReference>
<dbReference type="GO" id="GO:0009384">
    <property type="term" value="F:N-acylmannosamine kinase activity"/>
    <property type="evidence" value="ECO:0007669"/>
    <property type="project" value="UniProtKB-EC"/>
</dbReference>
<dbReference type="InterPro" id="IPR049874">
    <property type="entry name" value="ROK_cs"/>
</dbReference>
<dbReference type="EC" id="2.7.1.60" evidence="2"/>
<dbReference type="InterPro" id="IPR043129">
    <property type="entry name" value="ATPase_NBD"/>
</dbReference>
<evidence type="ECO:0000313" key="3">
    <source>
        <dbReference type="Proteomes" id="UP000240987"/>
    </source>
</evidence>
<dbReference type="PROSITE" id="PS01125">
    <property type="entry name" value="ROK"/>
    <property type="match status" value="1"/>
</dbReference>
<keyword evidence="3" id="KW-1185">Reference proteome</keyword>
<keyword evidence="2" id="KW-0808">Transferase</keyword>